<dbReference type="GO" id="GO:0004792">
    <property type="term" value="F:thiosulfate-cyanide sulfurtransferase activity"/>
    <property type="evidence" value="ECO:0007669"/>
    <property type="project" value="UniProtKB-EC"/>
</dbReference>
<feature type="compositionally biased region" description="Polar residues" evidence="1">
    <location>
        <begin position="91"/>
        <end position="101"/>
    </location>
</feature>
<organism evidence="2">
    <name type="scientific">uncultured Thermomicrobiales bacterium</name>
    <dbReference type="NCBI Taxonomy" id="1645740"/>
    <lineage>
        <taxon>Bacteria</taxon>
        <taxon>Pseudomonadati</taxon>
        <taxon>Thermomicrobiota</taxon>
        <taxon>Thermomicrobia</taxon>
        <taxon>Thermomicrobiales</taxon>
        <taxon>environmental samples</taxon>
    </lineage>
</organism>
<name>A0A6J4U2U7_9BACT</name>
<feature type="non-terminal residue" evidence="2">
    <location>
        <position position="101"/>
    </location>
</feature>
<feature type="non-terminal residue" evidence="2">
    <location>
        <position position="1"/>
    </location>
</feature>
<dbReference type="AlphaFoldDB" id="A0A6J4U2U7"/>
<feature type="compositionally biased region" description="Polar residues" evidence="1">
    <location>
        <begin position="8"/>
        <end position="26"/>
    </location>
</feature>
<evidence type="ECO:0000256" key="1">
    <source>
        <dbReference type="SAM" id="MobiDB-lite"/>
    </source>
</evidence>
<feature type="compositionally biased region" description="Polar residues" evidence="1">
    <location>
        <begin position="53"/>
        <end position="75"/>
    </location>
</feature>
<accession>A0A6J4U2U7</accession>
<protein>
    <submittedName>
        <fullName evidence="2">Thiosulfate sulfurtransferase, rhodanese</fullName>
        <ecNumber evidence="2">2.8.1.1</ecNumber>
    </submittedName>
</protein>
<feature type="compositionally biased region" description="Low complexity" evidence="1">
    <location>
        <begin position="27"/>
        <end position="50"/>
    </location>
</feature>
<evidence type="ECO:0000313" key="2">
    <source>
        <dbReference type="EMBL" id="CAA9538873.1"/>
    </source>
</evidence>
<proteinExistence type="predicted"/>
<dbReference type="EMBL" id="CADCWE010000103">
    <property type="protein sequence ID" value="CAA9538873.1"/>
    <property type="molecule type" value="Genomic_DNA"/>
</dbReference>
<keyword evidence="2" id="KW-0808">Transferase</keyword>
<reference evidence="2" key="1">
    <citation type="submission" date="2020-02" db="EMBL/GenBank/DDBJ databases">
        <authorList>
            <person name="Meier V. D."/>
        </authorList>
    </citation>
    <scope>NUCLEOTIDE SEQUENCE</scope>
    <source>
        <strain evidence="2">AVDCRST_MAG73</strain>
    </source>
</reference>
<dbReference type="EC" id="2.8.1.1" evidence="2"/>
<gene>
    <name evidence="2" type="ORF">AVDCRST_MAG73-1705</name>
</gene>
<feature type="region of interest" description="Disordered" evidence="1">
    <location>
        <begin position="1"/>
        <end position="101"/>
    </location>
</feature>
<sequence>WSLPPKHPTSSATPTPTCWSPPNGSPTTWTTRRCGSSSRTRTSCSTRSATFPAPSNWTGKRTCRTRSSAISSTRPASRRCSARPGLATTRPWFSTATRTTG</sequence>